<protein>
    <submittedName>
        <fullName evidence="1">Uncharacterized protein</fullName>
    </submittedName>
</protein>
<accession>A0A6G6AJH1</accession>
<proteinExistence type="predicted"/>
<evidence type="ECO:0000313" key="3">
    <source>
        <dbReference type="EMBL" id="QID23233.1"/>
    </source>
</evidence>
<name>A0A6G6AJH1_ECOLX</name>
<geneLocation type="plasmid" evidence="2">
    <name>p4M8F</name>
</geneLocation>
<sequence length="42" mass="4841">MESLPSNATNAMKEVAKVLFSARSDPELMKFMMDYINNHKLH</sequence>
<reference evidence="1" key="1">
    <citation type="submission" date="2019-08" db="EMBL/GenBank/DDBJ databases">
        <authorList>
            <person name="Yao H."/>
        </authorList>
    </citation>
    <scope>NUCLEOTIDE SEQUENCE</scope>
    <source>
        <strain evidence="1">4M18F</strain>
        <strain evidence="2">4M8F</strain>
        <strain evidence="3">4M9F</strain>
        <plasmid evidence="1">p4M18F</plasmid>
        <plasmid evidence="2">p4M8F</plasmid>
        <plasmid evidence="3">p4M9F</plasmid>
    </source>
</reference>
<evidence type="ECO:0000313" key="2">
    <source>
        <dbReference type="EMBL" id="QID22787.1"/>
    </source>
</evidence>
<evidence type="ECO:0000313" key="1">
    <source>
        <dbReference type="EMBL" id="QID22294.1"/>
    </source>
</evidence>
<dbReference type="EMBL" id="MN256758">
    <property type="protein sequence ID" value="QID22787.1"/>
    <property type="molecule type" value="Genomic_DNA"/>
</dbReference>
<dbReference type="AlphaFoldDB" id="A0A6G6AJH1"/>
<dbReference type="EMBL" id="MN256759">
    <property type="protein sequence ID" value="QID23233.1"/>
    <property type="molecule type" value="Genomic_DNA"/>
</dbReference>
<dbReference type="EMBL" id="MN256757">
    <property type="protein sequence ID" value="QID22294.1"/>
    <property type="molecule type" value="Genomic_DNA"/>
</dbReference>
<organism evidence="1">
    <name type="scientific">Escherichia coli</name>
    <dbReference type="NCBI Taxonomy" id="562"/>
    <lineage>
        <taxon>Bacteria</taxon>
        <taxon>Pseudomonadati</taxon>
        <taxon>Pseudomonadota</taxon>
        <taxon>Gammaproteobacteria</taxon>
        <taxon>Enterobacterales</taxon>
        <taxon>Enterobacteriaceae</taxon>
        <taxon>Escherichia</taxon>
    </lineage>
</organism>
<dbReference type="RefSeq" id="WP_005046351.1">
    <property type="nucleotide sequence ID" value="NZ_CP064026.1"/>
</dbReference>
<keyword evidence="1" id="KW-0614">Plasmid</keyword>
<geneLocation type="plasmid" evidence="1">
    <name>p4M18F</name>
</geneLocation>
<geneLocation type="plasmid" evidence="3">
    <name>p4M9F</name>
</geneLocation>